<dbReference type="InterPro" id="IPR013766">
    <property type="entry name" value="Thioredoxin_domain"/>
</dbReference>
<dbReference type="AlphaFoldDB" id="A0A1B3B8X8"/>
<dbReference type="InterPro" id="IPR036249">
    <property type="entry name" value="Thioredoxin-like_sf"/>
</dbReference>
<dbReference type="Pfam" id="PF00085">
    <property type="entry name" value="Thioredoxin"/>
    <property type="match status" value="1"/>
</dbReference>
<evidence type="ECO:0000259" key="1">
    <source>
        <dbReference type="Pfam" id="PF00085"/>
    </source>
</evidence>
<dbReference type="KEGG" id="ksd:KS2013_507"/>
<dbReference type="EMBL" id="CP012418">
    <property type="protein sequence ID" value="AOE49231.1"/>
    <property type="molecule type" value="Genomic_DNA"/>
</dbReference>
<name>A0A1B3B8X8_9GAMM</name>
<dbReference type="RefSeq" id="WP_068989273.1">
    <property type="nucleotide sequence ID" value="NZ_CP012418.1"/>
</dbReference>
<evidence type="ECO:0000313" key="3">
    <source>
        <dbReference type="Proteomes" id="UP000094147"/>
    </source>
</evidence>
<dbReference type="CDD" id="cd02947">
    <property type="entry name" value="TRX_family"/>
    <property type="match status" value="1"/>
</dbReference>
<proteinExistence type="predicted"/>
<dbReference type="Proteomes" id="UP000094147">
    <property type="component" value="Chromosome"/>
</dbReference>
<organism evidence="2 3">
    <name type="scientific">Kangiella sediminilitoris</name>
    <dbReference type="NCBI Taxonomy" id="1144748"/>
    <lineage>
        <taxon>Bacteria</taxon>
        <taxon>Pseudomonadati</taxon>
        <taxon>Pseudomonadota</taxon>
        <taxon>Gammaproteobacteria</taxon>
        <taxon>Kangiellales</taxon>
        <taxon>Kangiellaceae</taxon>
        <taxon>Kangiella</taxon>
    </lineage>
</organism>
<sequence length="172" mass="19264">MKLKATGLLITALTVLTACSLQQKQHQAQQQSRFNQHVDAEGLISIEELQTNYPIFNAGSGYQPVKASIESFNATTASTDIKVFLGTWCHDSQREVPRLIKFYNSINNPRVTLTMVALDRSKNDSNGLAQQAEVRYTPTIILYQDNQELGRIIEQSDGPIDVQLANMLPRQK</sequence>
<feature type="domain" description="Thioredoxin" evidence="1">
    <location>
        <begin position="83"/>
        <end position="155"/>
    </location>
</feature>
<dbReference type="Gene3D" id="3.40.30.10">
    <property type="entry name" value="Glutaredoxin"/>
    <property type="match status" value="1"/>
</dbReference>
<gene>
    <name evidence="2" type="ORF">KS2013_507</name>
</gene>
<dbReference type="OrthoDB" id="6398367at2"/>
<reference evidence="3" key="1">
    <citation type="submission" date="2015-08" db="EMBL/GenBank/DDBJ databases">
        <authorList>
            <person name="Kim K.M."/>
        </authorList>
    </citation>
    <scope>NUCLEOTIDE SEQUENCE [LARGE SCALE GENOMIC DNA]</scope>
    <source>
        <strain evidence="3">KCTC 23892</strain>
    </source>
</reference>
<dbReference type="PROSITE" id="PS51257">
    <property type="entry name" value="PROKAR_LIPOPROTEIN"/>
    <property type="match status" value="1"/>
</dbReference>
<accession>A0A1B3B8X8</accession>
<protein>
    <submittedName>
        <fullName evidence="2">Putative thioredoxin family protein</fullName>
    </submittedName>
</protein>
<dbReference type="SUPFAM" id="SSF52833">
    <property type="entry name" value="Thioredoxin-like"/>
    <property type="match status" value="1"/>
</dbReference>
<dbReference type="STRING" id="1144748.KS2013_507"/>
<keyword evidence="3" id="KW-1185">Reference proteome</keyword>
<evidence type="ECO:0000313" key="2">
    <source>
        <dbReference type="EMBL" id="AOE49231.1"/>
    </source>
</evidence>